<evidence type="ECO:0000256" key="4">
    <source>
        <dbReference type="SAM" id="Coils"/>
    </source>
</evidence>
<organism evidence="6 7">
    <name type="scientific">Mesobaculum littorinae</name>
    <dbReference type="NCBI Taxonomy" id="2486419"/>
    <lineage>
        <taxon>Bacteria</taxon>
        <taxon>Pseudomonadati</taxon>
        <taxon>Pseudomonadota</taxon>
        <taxon>Alphaproteobacteria</taxon>
        <taxon>Rhodobacterales</taxon>
        <taxon>Roseobacteraceae</taxon>
        <taxon>Mesobaculum</taxon>
    </lineage>
</organism>
<dbReference type="InterPro" id="IPR044946">
    <property type="entry name" value="Restrct_endonuc_typeI_TRD_sf"/>
</dbReference>
<comment type="caution">
    <text evidence="6">The sequence shown here is derived from an EMBL/GenBank/DDBJ whole genome shotgun (WGS) entry which is preliminary data.</text>
</comment>
<dbReference type="Pfam" id="PF01420">
    <property type="entry name" value="Methylase_S"/>
    <property type="match status" value="2"/>
</dbReference>
<dbReference type="AlphaFoldDB" id="A0A438AMS6"/>
<evidence type="ECO:0000313" key="6">
    <source>
        <dbReference type="EMBL" id="RVV99910.1"/>
    </source>
</evidence>
<dbReference type="GO" id="GO:0003677">
    <property type="term" value="F:DNA binding"/>
    <property type="evidence" value="ECO:0007669"/>
    <property type="project" value="UniProtKB-KW"/>
</dbReference>
<feature type="coiled-coil region" evidence="4">
    <location>
        <begin position="371"/>
        <end position="398"/>
    </location>
</feature>
<evidence type="ECO:0000313" key="7">
    <source>
        <dbReference type="Proteomes" id="UP000285908"/>
    </source>
</evidence>
<feature type="domain" description="Type I restriction modification DNA specificity" evidence="5">
    <location>
        <begin position="207"/>
        <end position="380"/>
    </location>
</feature>
<feature type="domain" description="Type I restriction modification DNA specificity" evidence="5">
    <location>
        <begin position="38"/>
        <end position="177"/>
    </location>
</feature>
<dbReference type="Gene3D" id="3.90.220.20">
    <property type="entry name" value="DNA methylase specificity domains"/>
    <property type="match status" value="2"/>
</dbReference>
<name>A0A438AMS6_9RHOB</name>
<dbReference type="CDD" id="cd17517">
    <property type="entry name" value="RMtype1_S_EcoKI_StySPI-TRD2-CR2_like"/>
    <property type="match status" value="1"/>
</dbReference>
<dbReference type="InterPro" id="IPR000055">
    <property type="entry name" value="Restrct_endonuc_typeI_TRD"/>
</dbReference>
<evidence type="ECO:0000256" key="2">
    <source>
        <dbReference type="ARBA" id="ARBA00022747"/>
    </source>
</evidence>
<dbReference type="OrthoDB" id="512700at2"/>
<keyword evidence="7" id="KW-1185">Reference proteome</keyword>
<evidence type="ECO:0000256" key="3">
    <source>
        <dbReference type="ARBA" id="ARBA00023125"/>
    </source>
</evidence>
<dbReference type="SUPFAM" id="SSF116734">
    <property type="entry name" value="DNA methylase specificity domain"/>
    <property type="match status" value="2"/>
</dbReference>
<dbReference type="EMBL" id="RQXX01000001">
    <property type="protein sequence ID" value="RVV99910.1"/>
    <property type="molecule type" value="Genomic_DNA"/>
</dbReference>
<comment type="similarity">
    <text evidence="1">Belongs to the type-I restriction system S methylase family.</text>
</comment>
<evidence type="ECO:0000256" key="1">
    <source>
        <dbReference type="ARBA" id="ARBA00010923"/>
    </source>
</evidence>
<protein>
    <submittedName>
        <fullName evidence="6">Restriction endonuclease subunit S</fullName>
    </submittedName>
</protein>
<dbReference type="GO" id="GO:0009307">
    <property type="term" value="P:DNA restriction-modification system"/>
    <property type="evidence" value="ECO:0007669"/>
    <property type="project" value="UniProtKB-KW"/>
</dbReference>
<dbReference type="PANTHER" id="PTHR30408:SF12">
    <property type="entry name" value="TYPE I RESTRICTION ENZYME MJAVIII SPECIFICITY SUBUNIT"/>
    <property type="match status" value="1"/>
</dbReference>
<evidence type="ECO:0000259" key="5">
    <source>
        <dbReference type="Pfam" id="PF01420"/>
    </source>
</evidence>
<proteinExistence type="inferred from homology"/>
<reference evidence="6 7" key="1">
    <citation type="submission" date="2018-11" db="EMBL/GenBank/DDBJ databases">
        <title>Mesobaculum littorinae gen. nov., sp. nov., isolated from Littorina scabra that represents a novel genus of the order Rhodobacteraceae.</title>
        <authorList>
            <person name="Li F."/>
        </authorList>
    </citation>
    <scope>NUCLEOTIDE SEQUENCE [LARGE SCALE GENOMIC DNA]</scope>
    <source>
        <strain evidence="6 7">M0103</strain>
    </source>
</reference>
<dbReference type="Gene3D" id="1.10.287.1120">
    <property type="entry name" value="Bipartite methylase S protein"/>
    <property type="match status" value="1"/>
</dbReference>
<keyword evidence="2" id="KW-0680">Restriction system</keyword>
<dbReference type="CDD" id="cd17256">
    <property type="entry name" value="RMtype1_S_EcoJA65PI-TRD1-CR1_like"/>
    <property type="match status" value="1"/>
</dbReference>
<dbReference type="PANTHER" id="PTHR30408">
    <property type="entry name" value="TYPE-1 RESTRICTION ENZYME ECOKI SPECIFICITY PROTEIN"/>
    <property type="match status" value="1"/>
</dbReference>
<keyword evidence="6" id="KW-0378">Hydrolase</keyword>
<keyword evidence="6" id="KW-0540">Nuclease</keyword>
<keyword evidence="3" id="KW-0238">DNA-binding</keyword>
<gene>
    <name evidence="6" type="ORF">EKE94_04415</name>
</gene>
<keyword evidence="4" id="KW-0175">Coiled coil</keyword>
<dbReference type="GO" id="GO:0004519">
    <property type="term" value="F:endonuclease activity"/>
    <property type="evidence" value="ECO:0007669"/>
    <property type="project" value="UniProtKB-KW"/>
</dbReference>
<dbReference type="InterPro" id="IPR052021">
    <property type="entry name" value="Type-I_RS_S_subunit"/>
</dbReference>
<dbReference type="Proteomes" id="UP000285908">
    <property type="component" value="Unassembled WGS sequence"/>
</dbReference>
<dbReference type="RefSeq" id="WP_127905353.1">
    <property type="nucleotide sequence ID" value="NZ_RQXX01000001.1"/>
</dbReference>
<sequence>MNPIPDDWSRLTLLDHLKRPATYGVVKAGTFVSSGVPMLRGGDIKSGRISTDVPLITHEKDAEYARTRLEADDVVVALVGYPGESAIVPPRLVGANISRAVGLLRLSGGLRPDYLVHFLNSSMGRSEFLRPGAGSAQMVVNLKDLNKLEVPCPPTSKEQEAIAEALSDADALIEGLERLIAKKRLIKQGAMQDLLTAKRRLPGFSGDWDSFLLGDFLNFKNGLNKAKSFFGHGTPIVNYMDVFGGGRIDAASIAGLVEVTTAEQSAYGVKDGDILFTRTSETPDEIGLAAVADGVPEGTVFSGFVLRGRPQNEKLTRNFSKYCFRSEPIRRQIISRATYTTRALTNGRQLSQVEIYAPNDAAEQDAIASVLTAMEAEIQALDTRLEKARQVKEGMMQNLLTGRIRLV</sequence>
<accession>A0A438AMS6</accession>
<keyword evidence="6" id="KW-0255">Endonuclease</keyword>